<accession>A0A7G5N115</accession>
<dbReference type="InterPro" id="IPR006490">
    <property type="entry name" value="Maj_tail_phi13"/>
</dbReference>
<organism evidence="1 2">
    <name type="scientific">Blautia producta</name>
    <dbReference type="NCBI Taxonomy" id="33035"/>
    <lineage>
        <taxon>Bacteria</taxon>
        <taxon>Bacillati</taxon>
        <taxon>Bacillota</taxon>
        <taxon>Clostridia</taxon>
        <taxon>Lachnospirales</taxon>
        <taxon>Lachnospiraceae</taxon>
        <taxon>Blautia</taxon>
    </lineage>
</organism>
<proteinExistence type="predicted"/>
<dbReference type="NCBIfam" id="TIGR01603">
    <property type="entry name" value="maj_tail_phi13"/>
    <property type="match status" value="1"/>
</dbReference>
<dbReference type="EMBL" id="CP039126">
    <property type="protein sequence ID" value="QMW80558.1"/>
    <property type="molecule type" value="Genomic_DNA"/>
</dbReference>
<name>A0A7G5N115_9FIRM</name>
<protein>
    <submittedName>
        <fullName evidence="1">Phage tail protein</fullName>
    </submittedName>
</protein>
<dbReference type="RefSeq" id="WP_018595221.1">
    <property type="nucleotide sequence ID" value="NZ_CABLBP010000020.1"/>
</dbReference>
<dbReference type="Proteomes" id="UP000515789">
    <property type="component" value="Chromosome"/>
</dbReference>
<reference evidence="1 2" key="1">
    <citation type="submission" date="2019-04" db="EMBL/GenBank/DDBJ databases">
        <authorList>
            <person name="Schori C."/>
            <person name="Ahrens C."/>
        </authorList>
    </citation>
    <scope>NUCLEOTIDE SEQUENCE [LARGE SCALE GENOMIC DNA]</scope>
    <source>
        <strain evidence="1 2">DSM 2950</strain>
    </source>
</reference>
<dbReference type="AlphaFoldDB" id="A0A7G5N115"/>
<evidence type="ECO:0000313" key="2">
    <source>
        <dbReference type="Proteomes" id="UP000515789"/>
    </source>
</evidence>
<gene>
    <name evidence="1" type="ORF">E5259_24850</name>
</gene>
<sequence length="211" mass="22863">MGIKTSKPSRKETVGAQYFCFNVADDNGDWTNKYEPDVTREATVKSVKITENAGSEPVYASGSIYDSDTNISSVDIEEEVVGITDEILAKMRGDLVDEGGLILSGGGRKRPYFAYGKVVALKGGKVRYDWYPKCKLTENSDDTSTSEEKAAEQNDTIKIKAYPFNSNGDVVAKVSTDMNMPAGLTEEKFFTKPILTKEDLATAVGGTPAGN</sequence>
<evidence type="ECO:0000313" key="1">
    <source>
        <dbReference type="EMBL" id="QMW80558.1"/>
    </source>
</evidence>
<dbReference type="GeneID" id="75053985"/>